<proteinExistence type="predicted"/>
<dbReference type="Proteomes" id="UP000237662">
    <property type="component" value="Unassembled WGS sequence"/>
</dbReference>
<gene>
    <name evidence="1" type="ORF">CLV84_1641</name>
</gene>
<evidence type="ECO:0000313" key="1">
    <source>
        <dbReference type="EMBL" id="PPK88671.1"/>
    </source>
</evidence>
<organism evidence="1 2">
    <name type="scientific">Neolewinella xylanilytica</name>
    <dbReference type="NCBI Taxonomy" id="1514080"/>
    <lineage>
        <taxon>Bacteria</taxon>
        <taxon>Pseudomonadati</taxon>
        <taxon>Bacteroidota</taxon>
        <taxon>Saprospiria</taxon>
        <taxon>Saprospirales</taxon>
        <taxon>Lewinellaceae</taxon>
        <taxon>Neolewinella</taxon>
    </lineage>
</organism>
<dbReference type="EMBL" id="PTJC01000005">
    <property type="protein sequence ID" value="PPK88671.1"/>
    <property type="molecule type" value="Genomic_DNA"/>
</dbReference>
<dbReference type="AlphaFoldDB" id="A0A2S6IAY8"/>
<dbReference type="RefSeq" id="WP_170067620.1">
    <property type="nucleotide sequence ID" value="NZ_PTJC01000005.1"/>
</dbReference>
<reference evidence="1 2" key="1">
    <citation type="submission" date="2018-02" db="EMBL/GenBank/DDBJ databases">
        <title>Genomic Encyclopedia of Archaeal and Bacterial Type Strains, Phase II (KMG-II): from individual species to whole genera.</title>
        <authorList>
            <person name="Goeker M."/>
        </authorList>
    </citation>
    <scope>NUCLEOTIDE SEQUENCE [LARGE SCALE GENOMIC DNA]</scope>
    <source>
        <strain evidence="1 2">DSM 29526</strain>
    </source>
</reference>
<protein>
    <submittedName>
        <fullName evidence="1">Uncharacterized protein</fullName>
    </submittedName>
</protein>
<sequence>MILLLIISLLLVAMMVYMFNQWSRNRMPSKKQRARVVRELKADMDTWSSDLVKMNKEELDLFSLTQDKQVVKRGTGTTAKGTFTTIFHEPVVSYSYRKYLGKQVNELLYARTAQHDFVYWTENGITSLEIDDQPVGKIDNNVLLGQRTGKELARIEATPRENYLPVSVGNREVGALASRAAKADDPLSQRAFEFIPDDLNDKEEQLLMSLTMRELVRRSVVVG</sequence>
<evidence type="ECO:0000313" key="2">
    <source>
        <dbReference type="Proteomes" id="UP000237662"/>
    </source>
</evidence>
<accession>A0A2S6IAY8</accession>
<name>A0A2S6IAY8_9BACT</name>
<comment type="caution">
    <text evidence="1">The sequence shown here is derived from an EMBL/GenBank/DDBJ whole genome shotgun (WGS) entry which is preliminary data.</text>
</comment>
<keyword evidence="2" id="KW-1185">Reference proteome</keyword>